<dbReference type="OrthoDB" id="9815923at2"/>
<keyword evidence="2" id="KW-0812">Transmembrane</keyword>
<protein>
    <submittedName>
        <fullName evidence="4">Glycosyltransferase involved in cell wall biosynthesis</fullName>
    </submittedName>
</protein>
<keyword evidence="4" id="KW-0808">Transferase</keyword>
<dbReference type="Gene3D" id="3.90.550.10">
    <property type="entry name" value="Spore Coat Polysaccharide Biosynthesis Protein SpsA, Chain A"/>
    <property type="match status" value="1"/>
</dbReference>
<keyword evidence="5" id="KW-1185">Reference proteome</keyword>
<keyword evidence="2" id="KW-0472">Membrane</keyword>
<comment type="caution">
    <text evidence="4">The sequence shown here is derived from an EMBL/GenBank/DDBJ whole genome shotgun (WGS) entry which is preliminary data.</text>
</comment>
<keyword evidence="2" id="KW-1133">Transmembrane helix</keyword>
<gene>
    <name evidence="4" type="ORF">C8D95_11447</name>
</gene>
<feature type="domain" description="Glycosyltransferase 2-like" evidence="3">
    <location>
        <begin position="12"/>
        <end position="122"/>
    </location>
</feature>
<evidence type="ECO:0000313" key="5">
    <source>
        <dbReference type="Proteomes" id="UP000245390"/>
    </source>
</evidence>
<proteinExistence type="inferred from homology"/>
<evidence type="ECO:0000256" key="2">
    <source>
        <dbReference type="SAM" id="Phobius"/>
    </source>
</evidence>
<dbReference type="EMBL" id="QGGV01000014">
    <property type="protein sequence ID" value="PWK53145.1"/>
    <property type="molecule type" value="Genomic_DNA"/>
</dbReference>
<evidence type="ECO:0000256" key="1">
    <source>
        <dbReference type="ARBA" id="ARBA00038494"/>
    </source>
</evidence>
<feature type="transmembrane region" description="Helical" evidence="2">
    <location>
        <begin position="231"/>
        <end position="249"/>
    </location>
</feature>
<dbReference type="CDD" id="cd02511">
    <property type="entry name" value="Beta4Glucosyltransferase"/>
    <property type="match status" value="1"/>
</dbReference>
<dbReference type="PANTHER" id="PTHR43630:SF2">
    <property type="entry name" value="GLYCOSYLTRANSFERASE"/>
    <property type="match status" value="1"/>
</dbReference>
<dbReference type="SUPFAM" id="SSF53448">
    <property type="entry name" value="Nucleotide-diphospho-sugar transferases"/>
    <property type="match status" value="1"/>
</dbReference>
<dbReference type="PANTHER" id="PTHR43630">
    <property type="entry name" value="POLY-BETA-1,6-N-ACETYL-D-GLUCOSAMINE SYNTHASE"/>
    <property type="match status" value="1"/>
</dbReference>
<organism evidence="4 5">
    <name type="scientific">Silicimonas algicola</name>
    <dbReference type="NCBI Taxonomy" id="1826607"/>
    <lineage>
        <taxon>Bacteria</taxon>
        <taxon>Pseudomonadati</taxon>
        <taxon>Pseudomonadota</taxon>
        <taxon>Alphaproteobacteria</taxon>
        <taxon>Rhodobacterales</taxon>
        <taxon>Paracoccaceae</taxon>
    </lineage>
</organism>
<dbReference type="AlphaFoldDB" id="A0A316FYE7"/>
<dbReference type="Proteomes" id="UP000245390">
    <property type="component" value="Unassembled WGS sequence"/>
</dbReference>
<comment type="similarity">
    <text evidence="1">Belongs to the glycosyltransferase 2 family. WaaE/KdtX subfamily.</text>
</comment>
<dbReference type="KEGG" id="salo:EF888_06065"/>
<dbReference type="InterPro" id="IPR001173">
    <property type="entry name" value="Glyco_trans_2-like"/>
</dbReference>
<dbReference type="RefSeq" id="WP_109761109.1">
    <property type="nucleotide sequence ID" value="NZ_CP034588.1"/>
</dbReference>
<reference evidence="4 5" key="1">
    <citation type="submission" date="2018-05" db="EMBL/GenBank/DDBJ databases">
        <title>Genomic Encyclopedia of Type Strains, Phase IV (KMG-IV): sequencing the most valuable type-strain genomes for metagenomic binning, comparative biology and taxonomic classification.</title>
        <authorList>
            <person name="Goeker M."/>
        </authorList>
    </citation>
    <scope>NUCLEOTIDE SEQUENCE [LARGE SCALE GENOMIC DNA]</scope>
    <source>
        <strain evidence="4 5">DSM 103371</strain>
    </source>
</reference>
<dbReference type="InterPro" id="IPR029044">
    <property type="entry name" value="Nucleotide-diphossugar_trans"/>
</dbReference>
<evidence type="ECO:0000313" key="4">
    <source>
        <dbReference type="EMBL" id="PWK53145.1"/>
    </source>
</evidence>
<accession>A0A316FYE7</accession>
<evidence type="ECO:0000259" key="3">
    <source>
        <dbReference type="Pfam" id="PF00535"/>
    </source>
</evidence>
<dbReference type="GO" id="GO:0016740">
    <property type="term" value="F:transferase activity"/>
    <property type="evidence" value="ECO:0007669"/>
    <property type="project" value="UniProtKB-KW"/>
</dbReference>
<dbReference type="Pfam" id="PF00535">
    <property type="entry name" value="Glycos_transf_2"/>
    <property type="match status" value="1"/>
</dbReference>
<name>A0A316FYE7_9RHOB</name>
<sequence>MPDNAVPRIPCTVVIPARNEAAALPEVLSRLSRFAEVVVLDSQSEDATAEVAEAHGARVLQFAWDGRYPKKRNWFLLTHPPATPWVLFLDADEFVDAAFVEALARAIRRDDVVGYWLTYSNSFLGRPLRHGVPQRKLALFRVGAGLYERIEEEAWSGLDMEIHEHPILEGRTAEITVPIEHRDDRGLAQFLRKHIDYAAWEAKRTAALAGDPLAWEALTGRQRFKYRHIGAGWYAMFYFVYTYVVKLGVLDGRAGYHYATYKAWYFRTIRLLLREQSRTK</sequence>